<protein>
    <recommendedName>
        <fullName evidence="4">Reverse transcriptase domain-containing protein</fullName>
    </recommendedName>
</protein>
<feature type="region of interest" description="Disordered" evidence="1">
    <location>
        <begin position="78"/>
        <end position="116"/>
    </location>
</feature>
<reference evidence="3" key="1">
    <citation type="journal article" date="2020" name="Nat. Commun.">
        <title>Genome assembly of wild tea tree DASZ reveals pedigree and selection history of tea varieties.</title>
        <authorList>
            <person name="Zhang W."/>
            <person name="Zhang Y."/>
            <person name="Qiu H."/>
            <person name="Guo Y."/>
            <person name="Wan H."/>
            <person name="Zhang X."/>
            <person name="Scossa F."/>
            <person name="Alseekh S."/>
            <person name="Zhang Q."/>
            <person name="Wang P."/>
            <person name="Xu L."/>
            <person name="Schmidt M.H."/>
            <person name="Jia X."/>
            <person name="Li D."/>
            <person name="Zhu A."/>
            <person name="Guo F."/>
            <person name="Chen W."/>
            <person name="Ni D."/>
            <person name="Usadel B."/>
            <person name="Fernie A.R."/>
            <person name="Wen W."/>
        </authorList>
    </citation>
    <scope>NUCLEOTIDE SEQUENCE [LARGE SCALE GENOMIC DNA]</scope>
    <source>
        <strain evidence="3">cv. G240</strain>
    </source>
</reference>
<gene>
    <name evidence="2" type="ORF">HYC85_029153</name>
</gene>
<evidence type="ECO:0000256" key="1">
    <source>
        <dbReference type="SAM" id="MobiDB-lite"/>
    </source>
</evidence>
<dbReference type="EMBL" id="JACBKZ010000014">
    <property type="protein sequence ID" value="KAF5932982.1"/>
    <property type="molecule type" value="Genomic_DNA"/>
</dbReference>
<comment type="caution">
    <text evidence="2">The sequence shown here is derived from an EMBL/GenBank/DDBJ whole genome shotgun (WGS) entry which is preliminary data.</text>
</comment>
<evidence type="ECO:0008006" key="4">
    <source>
        <dbReference type="Google" id="ProtNLM"/>
    </source>
</evidence>
<evidence type="ECO:0000313" key="3">
    <source>
        <dbReference type="Proteomes" id="UP000593564"/>
    </source>
</evidence>
<evidence type="ECO:0000313" key="2">
    <source>
        <dbReference type="EMBL" id="KAF5932982.1"/>
    </source>
</evidence>
<reference evidence="2 3" key="2">
    <citation type="submission" date="2020-07" db="EMBL/GenBank/DDBJ databases">
        <title>Genome assembly of wild tea tree DASZ reveals pedigree and selection history of tea varieties.</title>
        <authorList>
            <person name="Zhang W."/>
        </authorList>
    </citation>
    <scope>NUCLEOTIDE SEQUENCE [LARGE SCALE GENOMIC DNA]</scope>
    <source>
        <strain evidence="3">cv. G240</strain>
        <tissue evidence="2">Leaf</tissue>
    </source>
</reference>
<dbReference type="Proteomes" id="UP000593564">
    <property type="component" value="Unassembled WGS sequence"/>
</dbReference>
<accession>A0A7J7FX98</accession>
<name>A0A7J7FX98_CAMSI</name>
<feature type="compositionally biased region" description="Polar residues" evidence="1">
    <location>
        <begin position="91"/>
        <end position="107"/>
    </location>
</feature>
<dbReference type="AlphaFoldDB" id="A0A7J7FX98"/>
<sequence length="116" mass="13383">MRQPRCLEFMKDYDVKIHYHPGKVYVVAEALSRKTTSSLASILIPRKINGLLANIIVEPTLVEEIRARQYEDKLLKNKYEKQRSMPDPDFTRSNGCHTPTPGMTSRGPQGLRPRRM</sequence>
<feature type="compositionally biased region" description="Basic and acidic residues" evidence="1">
    <location>
        <begin position="78"/>
        <end position="90"/>
    </location>
</feature>
<keyword evidence="3" id="KW-1185">Reference proteome</keyword>
<organism evidence="2 3">
    <name type="scientific">Camellia sinensis</name>
    <name type="common">Tea plant</name>
    <name type="synonym">Thea sinensis</name>
    <dbReference type="NCBI Taxonomy" id="4442"/>
    <lineage>
        <taxon>Eukaryota</taxon>
        <taxon>Viridiplantae</taxon>
        <taxon>Streptophyta</taxon>
        <taxon>Embryophyta</taxon>
        <taxon>Tracheophyta</taxon>
        <taxon>Spermatophyta</taxon>
        <taxon>Magnoliopsida</taxon>
        <taxon>eudicotyledons</taxon>
        <taxon>Gunneridae</taxon>
        <taxon>Pentapetalae</taxon>
        <taxon>asterids</taxon>
        <taxon>Ericales</taxon>
        <taxon>Theaceae</taxon>
        <taxon>Camellia</taxon>
    </lineage>
</organism>
<proteinExistence type="predicted"/>